<dbReference type="EMBL" id="JBHTKR010000002">
    <property type="protein sequence ID" value="MFD1194103.1"/>
    <property type="molecule type" value="Genomic_DNA"/>
</dbReference>
<feature type="region of interest" description="Disordered" evidence="1">
    <location>
        <begin position="115"/>
        <end position="163"/>
    </location>
</feature>
<sequence>MLRQVFAVFVIGLLLVRGAWAQEEVVWVQIEARPTLAEAQDRARTYAAELPDVNGFVLPSGWYALALGPYTRGDADQVLRVYRAEGTIPNDSFIAFTNSFRQQFWPIGANLLSLPQATTPPEGAPAQDPDAQPVVTDQAGIPQPPLPDESPNEARSSEAQLSREGREALQVALKWAGFYDGPIDGAFGRGTRASMSAWQSANNFQPTGILTTLQRQTLLGQYNAVLSGLDLQMVRDETAGIQMLLPLGVVSFDRIEPPFVHYEASGDIDARVLLISQEGDRATMFGLYDIMQTLRIVPTEGPRERREDGFVLIGQGGDFVSHTEVTLANGRIKGFTLVWPAGDEDRRQRLLGEMQKSFTRIDGVLDVIADAPGAQGIDLVAGLEIRKPRLTRSGFYVDGQGTVVTSTDAVAGCARVTLDNDTEASVIGTDETLGIAVLRPDLPLAPMTTAAFQTVTPRLQSEVSVAGFSYGGILSAPTLTFGRLADLRGLNGEENLKRLEMDALPGDVGGPVLDISGAVVGMLSAPTLAGRQLPQNVSFSVDASAIRALLDSIGVTSSLSVATSALHPVDLTRQASAMTVLVGCWD</sequence>
<dbReference type="Gene3D" id="1.10.101.10">
    <property type="entry name" value="PGBD-like superfamily/PGBD"/>
    <property type="match status" value="1"/>
</dbReference>
<keyword evidence="3" id="KW-0645">Protease</keyword>
<feature type="domain" description="Peptidoglycan binding-like" evidence="2">
    <location>
        <begin position="163"/>
        <end position="216"/>
    </location>
</feature>
<dbReference type="InterPro" id="IPR009003">
    <property type="entry name" value="Peptidase_S1_PA"/>
</dbReference>
<gene>
    <name evidence="3" type="ORF">ACFQ3C_05430</name>
</gene>
<name>A0ABW3TAJ7_9RHOB</name>
<keyword evidence="4" id="KW-1185">Reference proteome</keyword>
<organism evidence="3 4">
    <name type="scientific">Seohaeicola saemankumensis</name>
    <dbReference type="NCBI Taxonomy" id="481181"/>
    <lineage>
        <taxon>Bacteria</taxon>
        <taxon>Pseudomonadati</taxon>
        <taxon>Pseudomonadota</taxon>
        <taxon>Alphaproteobacteria</taxon>
        <taxon>Rhodobacterales</taxon>
        <taxon>Roseobacteraceae</taxon>
        <taxon>Seohaeicola</taxon>
    </lineage>
</organism>
<comment type="caution">
    <text evidence="3">The sequence shown here is derived from an EMBL/GenBank/DDBJ whole genome shotgun (WGS) entry which is preliminary data.</text>
</comment>
<dbReference type="PANTHER" id="PTHR43019">
    <property type="entry name" value="SERINE ENDOPROTEASE DEGS"/>
    <property type="match status" value="1"/>
</dbReference>
<keyword evidence="3" id="KW-0378">Hydrolase</keyword>
<dbReference type="InterPro" id="IPR036366">
    <property type="entry name" value="PGBDSf"/>
</dbReference>
<dbReference type="SUPFAM" id="SSF50494">
    <property type="entry name" value="Trypsin-like serine proteases"/>
    <property type="match status" value="1"/>
</dbReference>
<evidence type="ECO:0000256" key="1">
    <source>
        <dbReference type="SAM" id="MobiDB-lite"/>
    </source>
</evidence>
<accession>A0ABW3TAJ7</accession>
<dbReference type="GO" id="GO:0006508">
    <property type="term" value="P:proteolysis"/>
    <property type="evidence" value="ECO:0007669"/>
    <property type="project" value="UniProtKB-KW"/>
</dbReference>
<dbReference type="InterPro" id="IPR002477">
    <property type="entry name" value="Peptidoglycan-bd-like"/>
</dbReference>
<reference evidence="4" key="1">
    <citation type="journal article" date="2019" name="Int. J. Syst. Evol. Microbiol.">
        <title>The Global Catalogue of Microorganisms (GCM) 10K type strain sequencing project: providing services to taxonomists for standard genome sequencing and annotation.</title>
        <authorList>
            <consortium name="The Broad Institute Genomics Platform"/>
            <consortium name="The Broad Institute Genome Sequencing Center for Infectious Disease"/>
            <person name="Wu L."/>
            <person name="Ma J."/>
        </authorList>
    </citation>
    <scope>NUCLEOTIDE SEQUENCE [LARGE SCALE GENOMIC DNA]</scope>
    <source>
        <strain evidence="4">CCUG 55328</strain>
    </source>
</reference>
<dbReference type="Pfam" id="PF13365">
    <property type="entry name" value="Trypsin_2"/>
    <property type="match status" value="1"/>
</dbReference>
<evidence type="ECO:0000259" key="2">
    <source>
        <dbReference type="Pfam" id="PF01471"/>
    </source>
</evidence>
<evidence type="ECO:0000313" key="4">
    <source>
        <dbReference type="Proteomes" id="UP001597151"/>
    </source>
</evidence>
<evidence type="ECO:0000313" key="3">
    <source>
        <dbReference type="EMBL" id="MFD1194103.1"/>
    </source>
</evidence>
<dbReference type="Pfam" id="PF01471">
    <property type="entry name" value="PG_binding_1"/>
    <property type="match status" value="1"/>
</dbReference>
<dbReference type="Gene3D" id="2.40.10.120">
    <property type="match status" value="1"/>
</dbReference>
<dbReference type="GO" id="GO:0008233">
    <property type="term" value="F:peptidase activity"/>
    <property type="evidence" value="ECO:0007669"/>
    <property type="project" value="UniProtKB-KW"/>
</dbReference>
<dbReference type="InterPro" id="IPR036365">
    <property type="entry name" value="PGBD-like_sf"/>
</dbReference>
<dbReference type="Proteomes" id="UP001597151">
    <property type="component" value="Unassembled WGS sequence"/>
</dbReference>
<proteinExistence type="predicted"/>
<dbReference type="RefSeq" id="WP_380789468.1">
    <property type="nucleotide sequence ID" value="NZ_JBHTKR010000002.1"/>
</dbReference>
<protein>
    <submittedName>
        <fullName evidence="3">Serine protease</fullName>
    </submittedName>
</protein>
<dbReference type="PANTHER" id="PTHR43019:SF23">
    <property type="entry name" value="PROTEASE DO-LIKE 5, CHLOROPLASTIC"/>
    <property type="match status" value="1"/>
</dbReference>
<dbReference type="SUPFAM" id="SSF47090">
    <property type="entry name" value="PGBD-like"/>
    <property type="match status" value="1"/>
</dbReference>